<organism evidence="2">
    <name type="scientific">hydrothermal vent metagenome</name>
    <dbReference type="NCBI Taxonomy" id="652676"/>
    <lineage>
        <taxon>unclassified sequences</taxon>
        <taxon>metagenomes</taxon>
        <taxon>ecological metagenomes</taxon>
    </lineage>
</organism>
<proteinExistence type="predicted"/>
<feature type="region of interest" description="Disordered" evidence="1">
    <location>
        <begin position="16"/>
        <end position="73"/>
    </location>
</feature>
<gene>
    <name evidence="2" type="ORF">MGWOODY_Smn3258</name>
</gene>
<accession>A0A160TJL7</accession>
<evidence type="ECO:0000256" key="1">
    <source>
        <dbReference type="SAM" id="MobiDB-lite"/>
    </source>
</evidence>
<reference evidence="2" key="1">
    <citation type="submission" date="2015-10" db="EMBL/GenBank/DDBJ databases">
        <authorList>
            <person name="Gilbert D.G."/>
        </authorList>
    </citation>
    <scope>NUCLEOTIDE SEQUENCE</scope>
</reference>
<dbReference type="EMBL" id="CZQE01000152">
    <property type="protein sequence ID" value="CUS44468.1"/>
    <property type="molecule type" value="Genomic_DNA"/>
</dbReference>
<dbReference type="AlphaFoldDB" id="A0A160TJL7"/>
<evidence type="ECO:0000313" key="2">
    <source>
        <dbReference type="EMBL" id="CUS44468.1"/>
    </source>
</evidence>
<name>A0A160TJL7_9ZZZZ</name>
<feature type="compositionally biased region" description="Polar residues" evidence="1">
    <location>
        <begin position="38"/>
        <end position="48"/>
    </location>
</feature>
<sequence length="92" mass="9589">MKLILLAALAVATPAMAQDMSTSQTTSTTAADPVGGYQPSQPALSGTPQPGVKPVFVQAPSPDQAFPPPPPLAHYPICKRGQFDKCMQRGGR</sequence>
<protein>
    <submittedName>
        <fullName evidence="2">Uncharacterized protein</fullName>
    </submittedName>
</protein>
<feature type="compositionally biased region" description="Low complexity" evidence="1">
    <location>
        <begin position="16"/>
        <end position="32"/>
    </location>
</feature>